<dbReference type="SUPFAM" id="SSF46785">
    <property type="entry name" value="Winged helix' DNA-binding domain"/>
    <property type="match status" value="1"/>
</dbReference>
<feature type="domain" description="Methanogenesis regulatory protein FilR1 middle" evidence="1">
    <location>
        <begin position="125"/>
        <end position="252"/>
    </location>
</feature>
<dbReference type="Proteomes" id="UP000509594">
    <property type="component" value="Chromosome"/>
</dbReference>
<dbReference type="Pfam" id="PF08350">
    <property type="entry name" value="FilR1_middle"/>
    <property type="match status" value="1"/>
</dbReference>
<dbReference type="Gene3D" id="1.10.10.10">
    <property type="entry name" value="Winged helix-like DNA-binding domain superfamily/Winged helix DNA-binding domain"/>
    <property type="match status" value="1"/>
</dbReference>
<dbReference type="PIRSF" id="PIRSF006692">
    <property type="entry name" value="TF_HTH_AF0396_prd"/>
    <property type="match status" value="1"/>
</dbReference>
<dbReference type="InterPro" id="IPR013561">
    <property type="entry name" value="FilR1_middle_dom"/>
</dbReference>
<dbReference type="RefSeq" id="WP_176965551.1">
    <property type="nucleotide sequence ID" value="NZ_CP058215.1"/>
</dbReference>
<dbReference type="InterPro" id="IPR036388">
    <property type="entry name" value="WH-like_DNA-bd_sf"/>
</dbReference>
<proteinExistence type="predicted"/>
<gene>
    <name evidence="2" type="ORF">HWN40_09740</name>
</gene>
<dbReference type="InterPro" id="IPR016490">
    <property type="entry name" value="Tscrpt_reg_HTH_AF0396-typ3"/>
</dbReference>
<dbReference type="KEGG" id="mzi:HWN40_09740"/>
<protein>
    <submittedName>
        <fullName evidence="2">DUF1724 domain-containing protein</fullName>
    </submittedName>
</protein>
<evidence type="ECO:0000259" key="1">
    <source>
        <dbReference type="Pfam" id="PF08350"/>
    </source>
</evidence>
<dbReference type="InterPro" id="IPR036390">
    <property type="entry name" value="WH_DNA-bd_sf"/>
</dbReference>
<keyword evidence="3" id="KW-1185">Reference proteome</keyword>
<name>A0A7D5EA11_9EURY</name>
<organism evidence="2 3">
    <name type="scientific">Methanolobus zinderi</name>
    <dbReference type="NCBI Taxonomy" id="536044"/>
    <lineage>
        <taxon>Archaea</taxon>
        <taxon>Methanobacteriati</taxon>
        <taxon>Methanobacteriota</taxon>
        <taxon>Stenosarchaea group</taxon>
        <taxon>Methanomicrobia</taxon>
        <taxon>Methanosarcinales</taxon>
        <taxon>Methanosarcinaceae</taxon>
        <taxon>Methanolobus</taxon>
    </lineage>
</organism>
<dbReference type="EMBL" id="CP058215">
    <property type="protein sequence ID" value="QLC50495.1"/>
    <property type="molecule type" value="Genomic_DNA"/>
</dbReference>
<dbReference type="GeneID" id="55821957"/>
<accession>A0A7D5EA11</accession>
<sequence length="261" mass="30403">MNDKSLETVITARNRNILLSLENGPKKSDELCTASGMDIMAFLSIIELLEKHKLITKEADFYRLTEMGQLVSDKLNPNLPIDKVVENVYDYWQNRNINFIPQQLLERLYEMDGLTEIQPRLSDIFDHNEEAHELFKSSKTFDMIAVSIRPYLSDLLREMIDSEVNLSIIFDPRLYNKLLVDEHEELIKLIGKSQIKLYKYPRDIDFVSLKLSESCMLLQSFTKEGAYDYTQLMSCSPVTVAWGKELFEYYLKDSTSITEIK</sequence>
<dbReference type="AlphaFoldDB" id="A0A7D5EA11"/>
<reference evidence="2 3" key="1">
    <citation type="submission" date="2020-06" db="EMBL/GenBank/DDBJ databases">
        <title>Methanolobus halotolerans sp. nov., isolated from a saline lake Tus in Siberia.</title>
        <authorList>
            <person name="Shen Y."/>
            <person name="Chen S.-C."/>
            <person name="Lai M.-C."/>
            <person name="Huang H.-H."/>
            <person name="Chiu H.-H."/>
            <person name="Tang S.-L."/>
            <person name="Rogozin D.Y."/>
            <person name="Degermendzhy A.G."/>
        </authorList>
    </citation>
    <scope>NUCLEOTIDE SEQUENCE [LARGE SCALE GENOMIC DNA]</scope>
    <source>
        <strain evidence="2 3">DSM 21339</strain>
    </source>
</reference>
<evidence type="ECO:0000313" key="2">
    <source>
        <dbReference type="EMBL" id="QLC50495.1"/>
    </source>
</evidence>
<evidence type="ECO:0000313" key="3">
    <source>
        <dbReference type="Proteomes" id="UP000509594"/>
    </source>
</evidence>
<dbReference type="OrthoDB" id="375931at2157"/>